<evidence type="ECO:0000256" key="3">
    <source>
        <dbReference type="PROSITE-ProRule" id="PRU00023"/>
    </source>
</evidence>
<dbReference type="STRING" id="1498499.EP47_12880"/>
<dbReference type="Pfam" id="PF12796">
    <property type="entry name" value="Ank_2"/>
    <property type="match status" value="1"/>
</dbReference>
<accession>A0A0A2SPG7</accession>
<dbReference type="PANTHER" id="PTHR24198">
    <property type="entry name" value="ANKYRIN REPEAT AND PROTEIN KINASE DOMAIN-CONTAINING PROTEIN"/>
    <property type="match status" value="1"/>
</dbReference>
<dbReference type="Gene3D" id="1.25.40.20">
    <property type="entry name" value="Ankyrin repeat-containing domain"/>
    <property type="match status" value="1"/>
</dbReference>
<dbReference type="SUPFAM" id="SSF48403">
    <property type="entry name" value="Ankyrin repeat"/>
    <property type="match status" value="1"/>
</dbReference>
<keyword evidence="5" id="KW-1185">Reference proteome</keyword>
<dbReference type="Pfam" id="PF00023">
    <property type="entry name" value="Ank"/>
    <property type="match status" value="1"/>
</dbReference>
<dbReference type="SMART" id="SM00248">
    <property type="entry name" value="ANK"/>
    <property type="match status" value="4"/>
</dbReference>
<evidence type="ECO:0000256" key="2">
    <source>
        <dbReference type="ARBA" id="ARBA00023043"/>
    </source>
</evidence>
<dbReference type="PROSITE" id="PS50297">
    <property type="entry name" value="ANK_REP_REGION"/>
    <property type="match status" value="1"/>
</dbReference>
<protein>
    <submittedName>
        <fullName evidence="4">Ankyrin</fullName>
    </submittedName>
</protein>
<dbReference type="PANTHER" id="PTHR24198:SF165">
    <property type="entry name" value="ANKYRIN REPEAT-CONTAINING PROTEIN-RELATED"/>
    <property type="match status" value="1"/>
</dbReference>
<gene>
    <name evidence="4" type="ORF">EP47_12880</name>
</gene>
<dbReference type="Proteomes" id="UP000054422">
    <property type="component" value="Unassembled WGS sequence"/>
</dbReference>
<organism evidence="4 5">
    <name type="scientific">Legionella norrlandica</name>
    <dbReference type="NCBI Taxonomy" id="1498499"/>
    <lineage>
        <taxon>Bacteria</taxon>
        <taxon>Pseudomonadati</taxon>
        <taxon>Pseudomonadota</taxon>
        <taxon>Gammaproteobacteria</taxon>
        <taxon>Legionellales</taxon>
        <taxon>Legionellaceae</taxon>
        <taxon>Legionella</taxon>
    </lineage>
</organism>
<reference evidence="4 5" key="1">
    <citation type="submission" date="2014-05" db="EMBL/GenBank/DDBJ databases">
        <authorList>
            <person name="Rizzardi K."/>
            <person name="Winiecka-Krusnell J."/>
            <person name="Ramliden M."/>
            <person name="Alm E."/>
            <person name="Andersson S."/>
            <person name="Byfors S."/>
        </authorList>
    </citation>
    <scope>NUCLEOTIDE SEQUENCE [LARGE SCALE GENOMIC DNA]</scope>
    <source>
        <strain evidence="4 5">LEGN</strain>
    </source>
</reference>
<dbReference type="InterPro" id="IPR036770">
    <property type="entry name" value="Ankyrin_rpt-contain_sf"/>
</dbReference>
<feature type="repeat" description="ANK" evidence="3">
    <location>
        <begin position="392"/>
        <end position="428"/>
    </location>
</feature>
<evidence type="ECO:0000313" key="5">
    <source>
        <dbReference type="Proteomes" id="UP000054422"/>
    </source>
</evidence>
<evidence type="ECO:0000313" key="4">
    <source>
        <dbReference type="EMBL" id="KGP63015.1"/>
    </source>
</evidence>
<dbReference type="EMBL" id="JNCF01000029">
    <property type="protein sequence ID" value="KGP63015.1"/>
    <property type="molecule type" value="Genomic_DNA"/>
</dbReference>
<dbReference type="RefSeq" id="WP_052117625.1">
    <property type="nucleotide sequence ID" value="NZ_JNCF01000029.1"/>
</dbReference>
<name>A0A0A2SPG7_9GAMM</name>
<sequence length="502" mass="56922">MLSILIIITVVYGLVLYKLLPQVTSVIKEHEPKELTHNAITDVLTQLDHPTFEGVCYGFTMNWALAVAQNSESQFYQQLHLLRAHQSDLPATLKQIQKKREKGYLLTSDEAILETLPVLGKQICIAQQPLQYKEKYGELVWQPDINTILKKINHGSSIVQHVFCKTHTFSSQEEATEYFELLKKIGIKEDMAVMISTADHAMGFKRAGNKWRFININDLFQQDKDKPYFEFTSKNLVKELYRACKDKLLGNRLTVNTDFISINPEEKLSSSLQDVFPEFPIKNKTTYGERLALFAMAATQGDMNTVKKCIDSGWSIFSRNRLSDNSPILTAIYLGRKEVVRAMLNASPHRINQKRKSDSSTLLHIACQYGGSDIVEDLLKVKGIKIDPKDKAGRTPLMLACQKSEITNDPKLFNLLFSKGASLTIKDHEGLTPLGHAKKNNHDLAIKMIEKQLRNEAYASQQARARQFKYSAAKGTLFHPGSRALNYNLPQTTISMKNDGRR</sequence>
<keyword evidence="2 3" id="KW-0040">ANK repeat</keyword>
<proteinExistence type="predicted"/>
<dbReference type="PROSITE" id="PS50088">
    <property type="entry name" value="ANK_REPEAT"/>
    <property type="match status" value="1"/>
</dbReference>
<dbReference type="AlphaFoldDB" id="A0A0A2SPG7"/>
<dbReference type="InterPro" id="IPR002110">
    <property type="entry name" value="Ankyrin_rpt"/>
</dbReference>
<dbReference type="OrthoDB" id="5653232at2"/>
<keyword evidence="1" id="KW-0677">Repeat</keyword>
<comment type="caution">
    <text evidence="4">The sequence shown here is derived from an EMBL/GenBank/DDBJ whole genome shotgun (WGS) entry which is preliminary data.</text>
</comment>
<evidence type="ECO:0000256" key="1">
    <source>
        <dbReference type="ARBA" id="ARBA00022737"/>
    </source>
</evidence>
<dbReference type="NCBIfam" id="NF043022">
    <property type="entry name" value="T4SS_AnkG"/>
    <property type="match status" value="1"/>
</dbReference>